<keyword evidence="1" id="KW-0732">Signal</keyword>
<feature type="chain" id="PRO_5003263335" evidence="1">
    <location>
        <begin position="18"/>
        <end position="71"/>
    </location>
</feature>
<reference evidence="2" key="2">
    <citation type="submission" date="2011-02" db="EMBL/GenBank/DDBJ databases">
        <authorList>
            <person name="MacLean D."/>
        </authorList>
    </citation>
    <scope>NUCLEOTIDE SEQUENCE</scope>
</reference>
<reference evidence="2" key="1">
    <citation type="journal article" date="2011" name="PLoS Biol.">
        <title>Gene gain and loss during evolution of obligate parasitism in the white rust pathogen of Arabidopsis thaliana.</title>
        <authorList>
            <person name="Kemen E."/>
            <person name="Gardiner A."/>
            <person name="Schultz-Larsen T."/>
            <person name="Kemen A.C."/>
            <person name="Balmuth A.L."/>
            <person name="Robert-Seilaniantz A."/>
            <person name="Bailey K."/>
            <person name="Holub E."/>
            <person name="Studholme D.J."/>
            <person name="Maclean D."/>
            <person name="Jones J.D."/>
        </authorList>
    </citation>
    <scope>NUCLEOTIDE SEQUENCE</scope>
</reference>
<organism evidence="2">
    <name type="scientific">Albugo laibachii Nc14</name>
    <dbReference type="NCBI Taxonomy" id="890382"/>
    <lineage>
        <taxon>Eukaryota</taxon>
        <taxon>Sar</taxon>
        <taxon>Stramenopiles</taxon>
        <taxon>Oomycota</taxon>
        <taxon>Peronosporomycetes</taxon>
        <taxon>Albuginales</taxon>
        <taxon>Albuginaceae</taxon>
        <taxon>Albugo</taxon>
    </lineage>
</organism>
<dbReference type="HOGENOM" id="CLU_2745324_0_0_1"/>
<dbReference type="EMBL" id="FR824071">
    <property type="protein sequence ID" value="CCA16796.1"/>
    <property type="molecule type" value="Genomic_DNA"/>
</dbReference>
<evidence type="ECO:0000313" key="2">
    <source>
        <dbReference type="EMBL" id="CCA16796.1"/>
    </source>
</evidence>
<evidence type="ECO:0000256" key="1">
    <source>
        <dbReference type="SAM" id="SignalP"/>
    </source>
</evidence>
<name>F0W6Q1_9STRA</name>
<gene>
    <name evidence="2" type="primary">AlNc14C26G2537</name>
    <name evidence="2" type="ORF">ALNC14_029390</name>
</gene>
<dbReference type="AlphaFoldDB" id="F0W6Q1"/>
<protein>
    <submittedName>
        <fullName evidence="2">AlNc14C26G2537 protein</fullName>
    </submittedName>
</protein>
<feature type="signal peptide" evidence="1">
    <location>
        <begin position="1"/>
        <end position="17"/>
    </location>
</feature>
<proteinExistence type="predicted"/>
<sequence>MVLFLPFVVSLQPLSVAYDYAPMAHIVSILFLDFARFHNGILDCHFLRAVSVMSLFTYATECESSHFNCAS</sequence>
<accession>F0W6Q1</accession>